<comment type="subcellular location">
    <subcellularLocation>
        <location evidence="1">Membrane</location>
        <topology evidence="1">Multi-pass membrane protein</topology>
    </subcellularLocation>
</comment>
<feature type="domain" description="ABC-2 type transporter transmembrane" evidence="6">
    <location>
        <begin position="62"/>
        <end position="228"/>
    </location>
</feature>
<organism evidence="7">
    <name type="scientific">Scrofimicrobium appendicitidis</name>
    <dbReference type="NCBI Taxonomy" id="3079930"/>
    <lineage>
        <taxon>Bacteria</taxon>
        <taxon>Bacillati</taxon>
        <taxon>Actinomycetota</taxon>
        <taxon>Actinomycetes</taxon>
        <taxon>Actinomycetales</taxon>
        <taxon>Actinomycetaceae</taxon>
        <taxon>Scrofimicrobium</taxon>
    </lineage>
</organism>
<keyword evidence="3 5" id="KW-1133">Transmembrane helix</keyword>
<feature type="transmembrane region" description="Helical" evidence="5">
    <location>
        <begin position="156"/>
        <end position="181"/>
    </location>
</feature>
<evidence type="ECO:0000256" key="5">
    <source>
        <dbReference type="SAM" id="Phobius"/>
    </source>
</evidence>
<protein>
    <submittedName>
        <fullName evidence="7">ABC transporter permease</fullName>
    </submittedName>
</protein>
<dbReference type="InterPro" id="IPR013525">
    <property type="entry name" value="ABC2_TM"/>
</dbReference>
<keyword evidence="4 5" id="KW-0472">Membrane</keyword>
<proteinExistence type="predicted"/>
<name>A0AAU7V417_9ACTO</name>
<dbReference type="GO" id="GO:0140359">
    <property type="term" value="F:ABC-type transporter activity"/>
    <property type="evidence" value="ECO:0007669"/>
    <property type="project" value="InterPro"/>
</dbReference>
<dbReference type="AlphaFoldDB" id="A0AAU7V417"/>
<evidence type="ECO:0000256" key="2">
    <source>
        <dbReference type="ARBA" id="ARBA00022692"/>
    </source>
</evidence>
<feature type="transmembrane region" description="Helical" evidence="5">
    <location>
        <begin position="127"/>
        <end position="150"/>
    </location>
</feature>
<evidence type="ECO:0000313" key="7">
    <source>
        <dbReference type="EMBL" id="XBW07054.1"/>
    </source>
</evidence>
<dbReference type="GO" id="GO:0016020">
    <property type="term" value="C:membrane"/>
    <property type="evidence" value="ECO:0007669"/>
    <property type="project" value="UniProtKB-SubCell"/>
</dbReference>
<evidence type="ECO:0000256" key="1">
    <source>
        <dbReference type="ARBA" id="ARBA00004141"/>
    </source>
</evidence>
<evidence type="ECO:0000256" key="4">
    <source>
        <dbReference type="ARBA" id="ARBA00023136"/>
    </source>
</evidence>
<feature type="transmembrane region" description="Helical" evidence="5">
    <location>
        <begin position="82"/>
        <end position="101"/>
    </location>
</feature>
<gene>
    <name evidence="7" type="ORF">SAC06_05200</name>
</gene>
<dbReference type="Pfam" id="PF01061">
    <property type="entry name" value="ABC2_membrane"/>
    <property type="match status" value="1"/>
</dbReference>
<evidence type="ECO:0000256" key="3">
    <source>
        <dbReference type="ARBA" id="ARBA00022989"/>
    </source>
</evidence>
<accession>A0AAU7V417</accession>
<evidence type="ECO:0000259" key="6">
    <source>
        <dbReference type="Pfam" id="PF01061"/>
    </source>
</evidence>
<feature type="transmembrane region" description="Helical" evidence="5">
    <location>
        <begin position="22"/>
        <end position="44"/>
    </location>
</feature>
<feature type="transmembrane region" description="Helical" evidence="5">
    <location>
        <begin position="193"/>
        <end position="211"/>
    </location>
</feature>
<dbReference type="RefSeq" id="WP_350257248.1">
    <property type="nucleotide sequence ID" value="NZ_CP138335.1"/>
</dbReference>
<dbReference type="KEGG" id="sapp:SAC06_05200"/>
<keyword evidence="2 5" id="KW-0812">Transmembrane</keyword>
<dbReference type="EMBL" id="CP138335">
    <property type="protein sequence ID" value="XBW07054.1"/>
    <property type="molecule type" value="Genomic_DNA"/>
</dbReference>
<feature type="transmembrane region" description="Helical" evidence="5">
    <location>
        <begin position="51"/>
        <end position="70"/>
    </location>
</feature>
<sequence>MSALTGTAPLLRVSLKHEGRNFAPWVLIVTVLSASSALVYPWVFPDAADRAGLAVAVGANPALGLIFGPAFDLQTTDGFNAWRSLGIGGLLVALGAIFTVVKATRGQEDSGQAELLASGVLGRSSRLLTGVSLALIGSTVAGIVSGLVTVLCGGGWTASLLLCATFAATGWMFAGVAAVAAQLGSDARTANSMAVGFLGVLFVLRGFAYSMDADPWAIWANPLGWMTET</sequence>
<reference evidence="7" key="1">
    <citation type="submission" date="2023-11" db="EMBL/GenBank/DDBJ databases">
        <title>Scrofimicrobium hongkongense sp. nov., isolated from a patient with peritonitis.</title>
        <authorList>
            <person name="Lao H.Y."/>
            <person name="Wong A.Y.P."/>
            <person name="Ng T.L."/>
            <person name="Wong R.Y.L."/>
            <person name="Yau M.C.Y."/>
            <person name="Lam J.Y.W."/>
            <person name="Siu G.K.H."/>
        </authorList>
    </citation>
    <scope>NUCLEOTIDE SEQUENCE</scope>
    <source>
        <strain evidence="7">R131</strain>
    </source>
</reference>